<feature type="domain" description="Pterin-binding" evidence="25">
    <location>
        <begin position="395"/>
        <end position="653"/>
    </location>
</feature>
<comment type="similarity">
    <text evidence="5">Belongs to the vitamin-B12 dependent methionine synthase family.</text>
</comment>
<dbReference type="Pfam" id="PF02574">
    <property type="entry name" value="S-methyl_trans"/>
    <property type="match status" value="1"/>
</dbReference>
<feature type="domain" description="AdoMet activation" evidence="26">
    <location>
        <begin position="938"/>
        <end position="1246"/>
    </location>
</feature>
<dbReference type="SMART" id="SM01018">
    <property type="entry name" value="B12-binding_2"/>
    <property type="match status" value="1"/>
</dbReference>
<feature type="binding site" evidence="21">
    <location>
        <position position="1189"/>
    </location>
    <ligand>
        <name>S-adenosyl-L-methionine</name>
        <dbReference type="ChEBI" id="CHEBI:59789"/>
    </ligand>
</feature>
<feature type="binding site" evidence="20 22">
    <location>
        <position position="313"/>
    </location>
    <ligand>
        <name>Zn(2+)</name>
        <dbReference type="ChEBI" id="CHEBI:29105"/>
    </ligand>
</feature>
<dbReference type="InterPro" id="IPR000489">
    <property type="entry name" value="Pterin-binding_dom"/>
</dbReference>
<dbReference type="AlphaFoldDB" id="A0AAU6SAZ4"/>
<dbReference type="Gene3D" id="3.20.20.330">
    <property type="entry name" value="Homocysteine-binding-like domain"/>
    <property type="match status" value="1"/>
</dbReference>
<feature type="domain" description="B12-binding N-terminal" evidence="28">
    <location>
        <begin position="693"/>
        <end position="787"/>
    </location>
</feature>
<dbReference type="GO" id="GO:0046653">
    <property type="term" value="P:tetrahydrofolate metabolic process"/>
    <property type="evidence" value="ECO:0007669"/>
    <property type="project" value="TreeGrafter"/>
</dbReference>
<dbReference type="SUPFAM" id="SSF52242">
    <property type="entry name" value="Cobalamin (vitamin B12)-binding domain"/>
    <property type="match status" value="1"/>
</dbReference>
<evidence type="ECO:0000256" key="5">
    <source>
        <dbReference type="ARBA" id="ARBA00010398"/>
    </source>
</evidence>
<dbReference type="PIRSF" id="PIRSF000381">
    <property type="entry name" value="MetH"/>
    <property type="match status" value="1"/>
</dbReference>
<protein>
    <recommendedName>
        <fullName evidence="7 19">Methionine synthase</fullName>
        <ecNumber evidence="6 19">2.1.1.13</ecNumber>
    </recommendedName>
    <alternativeName>
        <fullName evidence="19">5-methyltetrahydrofolate--homocysteine methyltransferase</fullName>
    </alternativeName>
</protein>
<keyword evidence="13 19" id="KW-0479">Metal-binding</keyword>
<dbReference type="InterPro" id="IPR036589">
    <property type="entry name" value="HCY_dom_sf"/>
</dbReference>
<dbReference type="GO" id="GO:0050667">
    <property type="term" value="P:homocysteine metabolic process"/>
    <property type="evidence" value="ECO:0007669"/>
    <property type="project" value="TreeGrafter"/>
</dbReference>
<evidence type="ECO:0000256" key="1">
    <source>
        <dbReference type="ARBA" id="ARBA00001700"/>
    </source>
</evidence>
<feature type="domain" description="B12-binding" evidence="27">
    <location>
        <begin position="787"/>
        <end position="924"/>
    </location>
</feature>
<keyword evidence="17 19" id="KW-0170">Cobalt</keyword>
<evidence type="ECO:0000259" key="28">
    <source>
        <dbReference type="PROSITE" id="PS51337"/>
    </source>
</evidence>
<feature type="binding site" evidence="21">
    <location>
        <begin position="1243"/>
        <end position="1244"/>
    </location>
    <ligand>
        <name>S-adenosyl-L-methionine</name>
        <dbReference type="ChEBI" id="CHEBI:59789"/>
    </ligand>
</feature>
<comment type="function">
    <text evidence="18 19">Catalyzes the transfer of a methyl group from methyl-cobalamin to homocysteine, yielding enzyme-bound cob(I)alamin and methionine. Subsequently, remethylates the cofactor using methyltetrahydrofolate.</text>
</comment>
<evidence type="ECO:0000256" key="13">
    <source>
        <dbReference type="ARBA" id="ARBA00022723"/>
    </source>
</evidence>
<evidence type="ECO:0000256" key="23">
    <source>
        <dbReference type="SAM" id="MobiDB-lite"/>
    </source>
</evidence>
<evidence type="ECO:0000256" key="20">
    <source>
        <dbReference type="PIRSR" id="PIRSR000381-1"/>
    </source>
</evidence>
<dbReference type="InterPro" id="IPR011822">
    <property type="entry name" value="MetH"/>
</dbReference>
<dbReference type="PANTHER" id="PTHR45833:SF1">
    <property type="entry name" value="METHIONINE SYNTHASE"/>
    <property type="match status" value="1"/>
</dbReference>
<dbReference type="SUPFAM" id="SSF47644">
    <property type="entry name" value="Methionine synthase domain"/>
    <property type="match status" value="1"/>
</dbReference>
<feature type="binding site" evidence="20 22">
    <location>
        <position position="312"/>
    </location>
    <ligand>
        <name>Zn(2+)</name>
        <dbReference type="ChEBI" id="CHEBI:29105"/>
    </ligand>
</feature>
<dbReference type="PANTHER" id="PTHR45833">
    <property type="entry name" value="METHIONINE SYNTHASE"/>
    <property type="match status" value="1"/>
</dbReference>
<reference evidence="29" key="1">
    <citation type="submission" date="2024-04" db="EMBL/GenBank/DDBJ databases">
        <authorList>
            <person name="Roder T."/>
            <person name="Oberhansli S."/>
            <person name="Kreuzer M."/>
        </authorList>
    </citation>
    <scope>NUCLEOTIDE SEQUENCE</scope>
    <source>
        <strain evidence="29">LWS13-1.2</strain>
    </source>
</reference>
<dbReference type="FunFam" id="1.10.1240.10:FF:000001">
    <property type="entry name" value="Methionine synthase"/>
    <property type="match status" value="1"/>
</dbReference>
<dbReference type="InterPro" id="IPR050554">
    <property type="entry name" value="Met_Synthase/Corrinoid"/>
</dbReference>
<keyword evidence="14" id="KW-0677">Repeat</keyword>
<dbReference type="PROSITE" id="PS51337">
    <property type="entry name" value="B12_BINDING_NTER"/>
    <property type="match status" value="1"/>
</dbReference>
<comment type="cofactor">
    <cofactor evidence="2 19 22">
        <name>Zn(2+)</name>
        <dbReference type="ChEBI" id="CHEBI:29105"/>
    </cofactor>
</comment>
<keyword evidence="8 19" id="KW-0489">Methyltransferase</keyword>
<proteinExistence type="inferred from homology"/>
<dbReference type="PROSITE" id="PS50970">
    <property type="entry name" value="HCY"/>
    <property type="match status" value="1"/>
</dbReference>
<keyword evidence="9 19" id="KW-0028">Amino-acid biosynthesis</keyword>
<dbReference type="PROSITE" id="PS50974">
    <property type="entry name" value="ADOMET_ACTIVATION"/>
    <property type="match status" value="1"/>
</dbReference>
<keyword evidence="10 19" id="KW-0846">Cobalamin</keyword>
<dbReference type="GO" id="GO:0032259">
    <property type="term" value="P:methylation"/>
    <property type="evidence" value="ECO:0007669"/>
    <property type="project" value="UniProtKB-KW"/>
</dbReference>
<feature type="binding site" evidence="21">
    <location>
        <position position="903"/>
    </location>
    <ligand>
        <name>methylcob(III)alamin</name>
        <dbReference type="ChEBI" id="CHEBI:28115"/>
    </ligand>
</feature>
<keyword evidence="12 19" id="KW-0949">S-adenosyl-L-methionine</keyword>
<dbReference type="GO" id="GO:0008705">
    <property type="term" value="F:methionine synthase activity"/>
    <property type="evidence" value="ECO:0007669"/>
    <property type="project" value="UniProtKB-UniRule"/>
</dbReference>
<accession>A0AAU6SAZ4</accession>
<evidence type="ECO:0000256" key="14">
    <source>
        <dbReference type="ARBA" id="ARBA00022737"/>
    </source>
</evidence>
<sequence>MTAAPPAPRFALDIDGVPRPERSQQLLDGVRERVVIADGAMGTMLQRYDLSIDGDFEGLEGCNEILNVSRPDVVAAIHDAYLEVGVDAVETNTFGANWSNLGDYGIDDRITELAAAGARIARERVEAAEAVDGRVRWVLGSMGPGTKLPSLGHTTYDNLKQTFALQAEGLIDGGADAFLVETSQDLLQTKAAINGCRQAIVSRGIRLPIFVEVTVETTGTMLMGSEIGAALTAIEPLGVDAIGLNCATGPTEMSEHLRHLSKHATVPVACMPNAGLPVLGANGAHYPLSPAELATAHEQFVREFGLGLVGGCCGTTPEHLAAVVERLEPFRVAPGSLSEAASRNAETKRADASADDPSVSSRAPERPSLNDRKVTEDPGVASLYQHVSFQQDASYLAIGERTNANGSKAFREAMLEERWDDCVEIARDQIRVGAHLLDVCTDYVGRDGAADMREVVSRLASASTLPLVVDSTEPAVIAAGLELIGGRPVVNSVNYEDGDGPTSRFGRIMPLVKEHGTAVVALTIDEHGQARTTEGKVQIATRLIDELVDEWGLRVSDIIVDCLTFPIATGQEETRRDAIETIEAIRQITAKYPGINTTLGVSNVSFGLNPAARSVLNSAFLHEAVEAGLTSGIIDAAKIVPLASISDEQRKVALDLVWDRREYDADGNVTYDPLARMLDLFAGVDTAALRNQRAAELAALPVGERLERRIIDGEGKGLEADLDLAREGGLAPLQIINDHLLEGMKIVGERFGAGEMQLPFVLQSAEVMKTAVALLEPHMEKSDASGKGRIVLATVRGDVHDIGKNLVDIILTNNGYDVVNLGIKQPIADIIAAAEEHDADVIGMSGLLVKSTVVMKENLEELRSRGLGTKWPVILGGAALTRAYVEDDLASLFDGEVRYARDAFEGLALMEPLVKIARGADPASVGLPALKKRRHAAGSKLTLTEPEAMPTRSDAASDNPVPAPPFWGTRIVRGIALHDYAAFLDERATFMGQWGLKPGRGDDGASYEQLVDTEGRPRLRYWLDRILGEGMLDASVAYGYFPVVSEGNDVVVLHHGDDASGRLGRAGLLAPDGGSGGENGTDRLRFHFPRQRRDRHLCLADFVRSRESGAVDVLPVQLVTAGANIDSVTAKLFAEDKYRDYYELNGLVMQLTEALAEFWHARIRSELGFSGEDPTETAGLFKLEYRGARFSLGYPACPDMEDRRKVVELLRPERMGVELSEELQLHPEQSTDAFVFHHPEAKYFSV</sequence>
<evidence type="ECO:0000256" key="18">
    <source>
        <dbReference type="ARBA" id="ARBA00025552"/>
    </source>
</evidence>
<dbReference type="InterPro" id="IPR003726">
    <property type="entry name" value="HCY_dom"/>
</dbReference>
<dbReference type="Pfam" id="PF02607">
    <property type="entry name" value="B12-binding_2"/>
    <property type="match status" value="1"/>
</dbReference>
<dbReference type="SUPFAM" id="SSF82282">
    <property type="entry name" value="Homocysteine S-methyltransferase"/>
    <property type="match status" value="1"/>
</dbReference>
<dbReference type="InterPro" id="IPR003759">
    <property type="entry name" value="Cbl-bd_cap"/>
</dbReference>
<dbReference type="Gene3D" id="1.10.1240.10">
    <property type="entry name" value="Methionine synthase domain"/>
    <property type="match status" value="1"/>
</dbReference>
<dbReference type="GO" id="GO:0031419">
    <property type="term" value="F:cobalamin binding"/>
    <property type="evidence" value="ECO:0007669"/>
    <property type="project" value="UniProtKB-UniRule"/>
</dbReference>
<evidence type="ECO:0000259" key="25">
    <source>
        <dbReference type="PROSITE" id="PS50972"/>
    </source>
</evidence>
<dbReference type="InterPro" id="IPR006158">
    <property type="entry name" value="Cobalamin-bd"/>
</dbReference>
<dbReference type="PROSITE" id="PS51332">
    <property type="entry name" value="B12_BINDING"/>
    <property type="match status" value="1"/>
</dbReference>
<evidence type="ECO:0000256" key="15">
    <source>
        <dbReference type="ARBA" id="ARBA00022833"/>
    </source>
</evidence>
<evidence type="ECO:0000259" key="24">
    <source>
        <dbReference type="PROSITE" id="PS50970"/>
    </source>
</evidence>
<feature type="binding site" evidence="21">
    <location>
        <position position="985"/>
    </location>
    <ligand>
        <name>S-adenosyl-L-methionine</name>
        <dbReference type="ChEBI" id="CHEBI:59789"/>
    </ligand>
</feature>
<dbReference type="InterPro" id="IPR004223">
    <property type="entry name" value="VitB12-dep_Met_synth_activ_dom"/>
</dbReference>
<keyword evidence="11 19" id="KW-0808">Transferase</keyword>
<dbReference type="InterPro" id="IPR036594">
    <property type="entry name" value="Meth_synthase_dom"/>
</dbReference>
<evidence type="ECO:0000256" key="6">
    <source>
        <dbReference type="ARBA" id="ARBA00012032"/>
    </source>
</evidence>
<dbReference type="Gene3D" id="3.20.20.20">
    <property type="entry name" value="Dihydropteroate synthase-like"/>
    <property type="match status" value="1"/>
</dbReference>
<feature type="binding site" evidence="20 22">
    <location>
        <position position="246"/>
    </location>
    <ligand>
        <name>Zn(2+)</name>
        <dbReference type="ChEBI" id="CHEBI:29105"/>
    </ligand>
</feature>
<evidence type="ECO:0000313" key="29">
    <source>
        <dbReference type="EMBL" id="WZO34033.1"/>
    </source>
</evidence>
<dbReference type="CDD" id="cd02069">
    <property type="entry name" value="methionine_synthase_B12_BD"/>
    <property type="match status" value="1"/>
</dbReference>
<evidence type="ECO:0000259" key="27">
    <source>
        <dbReference type="PROSITE" id="PS51332"/>
    </source>
</evidence>
<comment type="domain">
    <text evidence="19">Modular enzyme with four functionally distinct domains. The isolated Hcy-binding domain catalyzes methyl transfer from free methylcobalamin to homocysteine. The Hcy-binding domain in association with the pterin-binding domain catalyzes the methylation of cob(I)alamin by methyltetrahydrofolate and the methylation of homocysteine. The B12-binding domain binds the cofactor. The AdoMet activation domain binds S-adenosyl-L-methionine. Under aerobic conditions cob(I)alamin can be converted to inactive cob(II)alamin. Reductive methylation by S-adenosyl-L-methionine and flavodoxin regenerates methylcobalamin.</text>
</comment>
<feature type="compositionally biased region" description="Basic and acidic residues" evidence="23">
    <location>
        <begin position="363"/>
        <end position="374"/>
    </location>
</feature>
<keyword evidence="16 19" id="KW-0486">Methionine biosynthesis</keyword>
<dbReference type="GO" id="GO:0005829">
    <property type="term" value="C:cytosol"/>
    <property type="evidence" value="ECO:0007669"/>
    <property type="project" value="TreeGrafter"/>
</dbReference>
<evidence type="ECO:0000259" key="26">
    <source>
        <dbReference type="PROSITE" id="PS50974"/>
    </source>
</evidence>
<comment type="cofactor">
    <cofactor evidence="3 19 20">
        <name>methylcob(III)alamin</name>
        <dbReference type="ChEBI" id="CHEBI:28115"/>
    </cofactor>
</comment>
<dbReference type="PROSITE" id="PS50972">
    <property type="entry name" value="PTERIN_BINDING"/>
    <property type="match status" value="1"/>
</dbReference>
<feature type="domain" description="Hcy-binding" evidence="24">
    <location>
        <begin position="23"/>
        <end position="327"/>
    </location>
</feature>
<dbReference type="SUPFAM" id="SSF51717">
    <property type="entry name" value="Dihydropteroate synthetase-like"/>
    <property type="match status" value="1"/>
</dbReference>
<feature type="binding site" description="axial binding residue" evidence="20">
    <location>
        <position position="800"/>
    </location>
    <ligand>
        <name>methylcob(III)alamin</name>
        <dbReference type="ChEBI" id="CHEBI:28115"/>
    </ligand>
    <ligandPart>
        <name>Co</name>
        <dbReference type="ChEBI" id="CHEBI:27638"/>
    </ligandPart>
</feature>
<evidence type="ECO:0000256" key="4">
    <source>
        <dbReference type="ARBA" id="ARBA00005178"/>
    </source>
</evidence>
<dbReference type="SUPFAM" id="SSF56507">
    <property type="entry name" value="Methionine synthase activation domain-like"/>
    <property type="match status" value="1"/>
</dbReference>
<dbReference type="FunFam" id="3.40.50.280:FF:000004">
    <property type="entry name" value="Methionine synthase"/>
    <property type="match status" value="1"/>
</dbReference>
<keyword evidence="15 19" id="KW-0862">Zinc</keyword>
<dbReference type="EMBL" id="CP151632">
    <property type="protein sequence ID" value="WZO34033.1"/>
    <property type="molecule type" value="Genomic_DNA"/>
</dbReference>
<evidence type="ECO:0000256" key="21">
    <source>
        <dbReference type="PIRSR" id="PIRSR000381-2"/>
    </source>
</evidence>
<dbReference type="FunFam" id="3.20.20.330:FF:000001">
    <property type="entry name" value="Methionine synthase"/>
    <property type="match status" value="1"/>
</dbReference>
<gene>
    <name evidence="29" type="ORF">MRBLWS13_001676</name>
</gene>
<dbReference type="Gene3D" id="3.40.50.280">
    <property type="entry name" value="Cobalamin-binding domain"/>
    <property type="match status" value="1"/>
</dbReference>
<evidence type="ECO:0000256" key="16">
    <source>
        <dbReference type="ARBA" id="ARBA00023167"/>
    </source>
</evidence>
<evidence type="ECO:0000256" key="9">
    <source>
        <dbReference type="ARBA" id="ARBA00022605"/>
    </source>
</evidence>
<dbReference type="Pfam" id="PF02310">
    <property type="entry name" value="B12-binding"/>
    <property type="match status" value="1"/>
</dbReference>
<evidence type="ECO:0000256" key="17">
    <source>
        <dbReference type="ARBA" id="ARBA00023285"/>
    </source>
</evidence>
<dbReference type="InterPro" id="IPR036724">
    <property type="entry name" value="Cobalamin-bd_sf"/>
</dbReference>
<evidence type="ECO:0000256" key="3">
    <source>
        <dbReference type="ARBA" id="ARBA00001956"/>
    </source>
</evidence>
<feature type="region of interest" description="Disordered" evidence="23">
    <location>
        <begin position="336"/>
        <end position="374"/>
    </location>
</feature>
<evidence type="ECO:0000256" key="19">
    <source>
        <dbReference type="PIRNR" id="PIRNR000381"/>
    </source>
</evidence>
<evidence type="ECO:0000256" key="10">
    <source>
        <dbReference type="ARBA" id="ARBA00022628"/>
    </source>
</evidence>
<evidence type="ECO:0000256" key="11">
    <source>
        <dbReference type="ARBA" id="ARBA00022679"/>
    </source>
</evidence>
<evidence type="ECO:0000256" key="7">
    <source>
        <dbReference type="ARBA" id="ARBA00013998"/>
    </source>
</evidence>
<evidence type="ECO:0000256" key="12">
    <source>
        <dbReference type="ARBA" id="ARBA00022691"/>
    </source>
</evidence>
<dbReference type="InterPro" id="IPR037010">
    <property type="entry name" value="VitB12-dep_Met_synth_activ_sf"/>
</dbReference>
<organism evidence="29">
    <name type="scientific">Microbacterium sp. LWS13-1.2</name>
    <dbReference type="NCBI Taxonomy" id="3135264"/>
    <lineage>
        <taxon>Bacteria</taxon>
        <taxon>Bacillati</taxon>
        <taxon>Actinomycetota</taxon>
        <taxon>Actinomycetes</taxon>
        <taxon>Micrococcales</taxon>
        <taxon>Microbacteriaceae</taxon>
        <taxon>Microbacterium</taxon>
    </lineage>
</organism>
<comment type="pathway">
    <text evidence="4 19">Amino-acid biosynthesis; L-methionine biosynthesis via de novo pathway; L-methionine from L-homocysteine (MetH route): step 1/1.</text>
</comment>
<dbReference type="InterPro" id="IPR011005">
    <property type="entry name" value="Dihydropteroate_synth-like_sf"/>
</dbReference>
<evidence type="ECO:0000256" key="22">
    <source>
        <dbReference type="PROSITE-ProRule" id="PRU00333"/>
    </source>
</evidence>
<feature type="binding site" evidence="21">
    <location>
        <begin position="797"/>
        <end position="801"/>
    </location>
    <ligand>
        <name>methylcob(III)alamin</name>
        <dbReference type="ChEBI" id="CHEBI:28115"/>
    </ligand>
</feature>
<dbReference type="InterPro" id="IPR033706">
    <property type="entry name" value="Met_synthase_B12-bd"/>
</dbReference>
<evidence type="ECO:0000256" key="2">
    <source>
        <dbReference type="ARBA" id="ARBA00001947"/>
    </source>
</evidence>
<dbReference type="EC" id="2.1.1.13" evidence="6 19"/>
<dbReference type="Pfam" id="PF02965">
    <property type="entry name" value="Met_synt_B12"/>
    <property type="match status" value="1"/>
</dbReference>
<dbReference type="Gene3D" id="3.10.196.10">
    <property type="entry name" value="Vitamin B12-dependent methionine synthase, activation domain"/>
    <property type="match status" value="1"/>
</dbReference>
<name>A0AAU6SAZ4_9MICO</name>
<dbReference type="GO" id="GO:0008270">
    <property type="term" value="F:zinc ion binding"/>
    <property type="evidence" value="ECO:0007669"/>
    <property type="project" value="UniProtKB-UniRule"/>
</dbReference>
<evidence type="ECO:0000256" key="8">
    <source>
        <dbReference type="ARBA" id="ARBA00022603"/>
    </source>
</evidence>
<comment type="catalytic activity">
    <reaction evidence="1 19">
        <text>(6S)-5-methyl-5,6,7,8-tetrahydrofolate + L-homocysteine = (6S)-5,6,7,8-tetrahydrofolate + L-methionine</text>
        <dbReference type="Rhea" id="RHEA:11172"/>
        <dbReference type="ChEBI" id="CHEBI:18608"/>
        <dbReference type="ChEBI" id="CHEBI:57453"/>
        <dbReference type="ChEBI" id="CHEBI:57844"/>
        <dbReference type="ChEBI" id="CHEBI:58199"/>
        <dbReference type="EC" id="2.1.1.13"/>
    </reaction>
</comment>
<dbReference type="FunFam" id="3.20.20.20:FF:000007">
    <property type="entry name" value="Methionine synthase"/>
    <property type="match status" value="1"/>
</dbReference>
<dbReference type="RefSeq" id="WP_349428578.1">
    <property type="nucleotide sequence ID" value="NZ_CP151632.1"/>
</dbReference>
<dbReference type="Pfam" id="PF00809">
    <property type="entry name" value="Pterin_bind"/>
    <property type="match status" value="1"/>
</dbReference>
<feature type="binding site" evidence="21">
    <location>
        <position position="845"/>
    </location>
    <ligand>
        <name>methylcob(III)alamin</name>
        <dbReference type="ChEBI" id="CHEBI:28115"/>
    </ligand>
</feature>
<feature type="region of interest" description="Disordered" evidence="23">
    <location>
        <begin position="936"/>
        <end position="960"/>
    </location>
</feature>